<proteinExistence type="predicted"/>
<accession>A0A7S2WZQ6</accession>
<keyword evidence="1" id="KW-0732">Signal</keyword>
<protein>
    <submittedName>
        <fullName evidence="2">Uncharacterized protein</fullName>
    </submittedName>
</protein>
<reference evidence="2" key="1">
    <citation type="submission" date="2021-01" db="EMBL/GenBank/DDBJ databases">
        <authorList>
            <person name="Corre E."/>
            <person name="Pelletier E."/>
            <person name="Niang G."/>
            <person name="Scheremetjew M."/>
            <person name="Finn R."/>
            <person name="Kale V."/>
            <person name="Holt S."/>
            <person name="Cochrane G."/>
            <person name="Meng A."/>
            <person name="Brown T."/>
            <person name="Cohen L."/>
        </authorList>
    </citation>
    <scope>NUCLEOTIDE SEQUENCE</scope>
    <source>
        <strain evidence="2">CCMP1205</strain>
    </source>
</reference>
<evidence type="ECO:0000256" key="1">
    <source>
        <dbReference type="SAM" id="SignalP"/>
    </source>
</evidence>
<name>A0A7S2WZQ6_9CHLO</name>
<dbReference type="AlphaFoldDB" id="A0A7S2WZQ6"/>
<feature type="chain" id="PRO_5031229781" evidence="1">
    <location>
        <begin position="21"/>
        <end position="411"/>
    </location>
</feature>
<evidence type="ECO:0000313" key="2">
    <source>
        <dbReference type="EMBL" id="CAD9715464.1"/>
    </source>
</evidence>
<gene>
    <name evidence="2" type="ORF">CPRI1469_LOCUS4319</name>
</gene>
<dbReference type="EMBL" id="HBHL01006755">
    <property type="protein sequence ID" value="CAD9715464.1"/>
    <property type="molecule type" value="Transcribed_RNA"/>
</dbReference>
<sequence>MMRMRKTLIALLLFAGTCTAERLSSFPARGRDLLQADAARDDLTSYARQCIPQCKRGHWYTLGIPVISCVHEEELEWLNGHVCKTDVKLSQLMALLPKPHECSLKGLKHWLEETCNFPFPSAKLDPNCRPRCKQGRWYSLGIPIPDCNQMEYDIWLHDFICSVDDPVSVQTLMETADNPDSCNLNDLSFYLKETCKDVNNWSPSPTNLGLKDGSLGNFAANAGSPSVNQFSGQQGPGHGDSHYLQEQYDPSYQGVGDPMPPPSGQVLQLSMESCGSVQAADGTISSVPVVLKIDGAQPNSQIAIFRSKISKQDDPLSSVAVPDNLKCARAGLGLGGTFQEGPNQVKAWAVGTQENGDALFKIDDAAAMSRNVCSAYVYQAVDMSTCKLSNVLDTRGSNSNNRATTNWPGQG</sequence>
<feature type="signal peptide" evidence="1">
    <location>
        <begin position="1"/>
        <end position="20"/>
    </location>
</feature>
<organism evidence="2">
    <name type="scientific">Chloropicon primus</name>
    <dbReference type="NCBI Taxonomy" id="1764295"/>
    <lineage>
        <taxon>Eukaryota</taxon>
        <taxon>Viridiplantae</taxon>
        <taxon>Chlorophyta</taxon>
        <taxon>Chloropicophyceae</taxon>
        <taxon>Chloropicales</taxon>
        <taxon>Chloropicaceae</taxon>
        <taxon>Chloropicon</taxon>
    </lineage>
</organism>